<protein>
    <submittedName>
        <fullName evidence="5">Pentatricopeptide repeat-containing protein</fullName>
    </submittedName>
</protein>
<evidence type="ECO:0000256" key="3">
    <source>
        <dbReference type="ARBA" id="ARBA00061659"/>
    </source>
</evidence>
<organism evidence="5 6">
    <name type="scientific">Ananas comosus</name>
    <name type="common">Pineapple</name>
    <name type="synonym">Ananas ananas</name>
    <dbReference type="NCBI Taxonomy" id="4615"/>
    <lineage>
        <taxon>Eukaryota</taxon>
        <taxon>Viridiplantae</taxon>
        <taxon>Streptophyta</taxon>
        <taxon>Embryophyta</taxon>
        <taxon>Tracheophyta</taxon>
        <taxon>Spermatophyta</taxon>
        <taxon>Magnoliopsida</taxon>
        <taxon>Liliopsida</taxon>
        <taxon>Poales</taxon>
        <taxon>Bromeliaceae</taxon>
        <taxon>Bromelioideae</taxon>
        <taxon>Ananas</taxon>
    </lineage>
</organism>
<dbReference type="GO" id="GO:0003723">
    <property type="term" value="F:RNA binding"/>
    <property type="evidence" value="ECO:0007669"/>
    <property type="project" value="InterPro"/>
</dbReference>
<evidence type="ECO:0000313" key="5">
    <source>
        <dbReference type="EMBL" id="OAY82623.1"/>
    </source>
</evidence>
<dbReference type="EMBL" id="LSRQ01000457">
    <property type="protein sequence ID" value="OAY82623.1"/>
    <property type="molecule type" value="Genomic_DNA"/>
</dbReference>
<dbReference type="AlphaFoldDB" id="A0A199W058"/>
<gene>
    <name evidence="5" type="ORF">ACMD2_20014</name>
</gene>
<name>A0A199W058_ANACO</name>
<dbReference type="FunFam" id="1.25.40.10:FF:000280">
    <property type="entry name" value="Pentatricopeptide repeat-containing protein"/>
    <property type="match status" value="1"/>
</dbReference>
<keyword evidence="1" id="KW-0677">Repeat</keyword>
<dbReference type="FunFam" id="1.25.40.10:FF:000417">
    <property type="entry name" value="Pentatricopeptide repeat-containing protein At4g38010"/>
    <property type="match status" value="1"/>
</dbReference>
<dbReference type="InterPro" id="IPR046848">
    <property type="entry name" value="E_motif"/>
</dbReference>
<evidence type="ECO:0000256" key="2">
    <source>
        <dbReference type="ARBA" id="ARBA00022946"/>
    </source>
</evidence>
<dbReference type="PANTHER" id="PTHR47926:SF459">
    <property type="entry name" value="PENTATRICOPEPTIDE REPEAT-CONTAINING PROTEIN"/>
    <property type="match status" value="1"/>
</dbReference>
<feature type="repeat" description="PPR" evidence="4">
    <location>
        <begin position="281"/>
        <end position="315"/>
    </location>
</feature>
<dbReference type="Gene3D" id="1.25.40.10">
    <property type="entry name" value="Tetratricopeptide repeat domain"/>
    <property type="match status" value="4"/>
</dbReference>
<proteinExistence type="inferred from homology"/>
<comment type="similarity">
    <text evidence="3">Belongs to the PPR family. PCMP-E subfamily.</text>
</comment>
<reference evidence="5 6" key="1">
    <citation type="journal article" date="2016" name="DNA Res.">
        <title>The draft genome of MD-2 pineapple using hybrid error correction of long reads.</title>
        <authorList>
            <person name="Redwan R.M."/>
            <person name="Saidin A."/>
            <person name="Kumar S.V."/>
        </authorList>
    </citation>
    <scope>NUCLEOTIDE SEQUENCE [LARGE SCALE GENOMIC DNA]</scope>
    <source>
        <strain evidence="6">cv. MD2</strain>
        <tissue evidence="5">Leaf</tissue>
    </source>
</reference>
<dbReference type="Pfam" id="PF13041">
    <property type="entry name" value="PPR_2"/>
    <property type="match status" value="1"/>
</dbReference>
<evidence type="ECO:0000313" key="6">
    <source>
        <dbReference type="Proteomes" id="UP000092600"/>
    </source>
</evidence>
<dbReference type="FunFam" id="1.25.40.10:FF:000031">
    <property type="entry name" value="Pentatricopeptide repeat-containing protein mitochondrial"/>
    <property type="match status" value="1"/>
</dbReference>
<evidence type="ECO:0000256" key="4">
    <source>
        <dbReference type="PROSITE-ProRule" id="PRU00708"/>
    </source>
</evidence>
<comment type="caution">
    <text evidence="5">The sequence shown here is derived from an EMBL/GenBank/DDBJ whole genome shotgun (WGS) entry which is preliminary data.</text>
</comment>
<feature type="repeat" description="PPR" evidence="4">
    <location>
        <begin position="183"/>
        <end position="213"/>
    </location>
</feature>
<dbReference type="Proteomes" id="UP000092600">
    <property type="component" value="Unassembled WGS sequence"/>
</dbReference>
<dbReference type="InterPro" id="IPR011990">
    <property type="entry name" value="TPR-like_helical_dom_sf"/>
</dbReference>
<dbReference type="Pfam" id="PF01535">
    <property type="entry name" value="PPR"/>
    <property type="match status" value="7"/>
</dbReference>
<accession>A0A199W058</accession>
<sequence length="593" mass="65493">MNAASSPHRAHSLIKEALLALLTKPTNPSFFPELQALILTSGFAQDPSILLPFAQYLANFSFSSSSSSYKTLLQIRHLHHPSPFPFNSLIASYAHTRRPQAALAVYTSMARDGIRPDRYTLPVALKSCARFLGLGEGRQLHCAAIKMGFLRRLHVENALVHLYGVCGEYSCAGHLFDEMRVRDVVSWTGLISAYVKGGFFGRALELFGVMDAEPNVATLVNVLMACGRLGSAELGRGVHGLMVKRETELGLIVGNALVDMYAKCELLDEAKLVFEELRERDIVSWTSIISGLVQCKHPKEAIEMFHAMQETGLEPDKVILSSILSACASLGALDCGRWVHEYIEHKGIEWDVHIGTSMVDMYAKCGCLDLAISTFHRMPCKNVSSWNALIGGLAIHGFGKEALRYFDGMVSDVAIRPNEVTFIAILSACSHSGLVKEGRRLFASMTEFYKLTPSIEHYGCMVDLLGRAGLIEEAYDLIKVMPTRADVFIWGSMLSACKAHGNVDFTQKILGHLLEMEPSNSGVYVLLSNIYAINDRWGDVTKVRLLMREKGVQKEPGSSVIEVNGMAHEFLVGMSDHPQMEEIWLVLSWFSAG</sequence>
<feature type="repeat" description="PPR" evidence="4">
    <location>
        <begin position="82"/>
        <end position="116"/>
    </location>
</feature>
<dbReference type="InterPro" id="IPR002885">
    <property type="entry name" value="PPR_rpt"/>
</dbReference>
<dbReference type="NCBIfam" id="TIGR00756">
    <property type="entry name" value="PPR"/>
    <property type="match status" value="4"/>
</dbReference>
<dbReference type="Pfam" id="PF20431">
    <property type="entry name" value="E_motif"/>
    <property type="match status" value="1"/>
</dbReference>
<evidence type="ECO:0000256" key="1">
    <source>
        <dbReference type="ARBA" id="ARBA00022737"/>
    </source>
</evidence>
<dbReference type="PANTHER" id="PTHR47926">
    <property type="entry name" value="PENTATRICOPEPTIDE REPEAT-CONTAINING PROTEIN"/>
    <property type="match status" value="1"/>
</dbReference>
<dbReference type="InterPro" id="IPR046960">
    <property type="entry name" value="PPR_At4g14850-like_plant"/>
</dbReference>
<keyword evidence="2" id="KW-0809">Transit peptide</keyword>
<dbReference type="PROSITE" id="PS51375">
    <property type="entry name" value="PPR"/>
    <property type="match status" value="3"/>
</dbReference>
<dbReference type="GO" id="GO:0009451">
    <property type="term" value="P:RNA modification"/>
    <property type="evidence" value="ECO:0007669"/>
    <property type="project" value="InterPro"/>
</dbReference>
<dbReference type="STRING" id="4615.A0A199W058"/>
<dbReference type="FunFam" id="1.25.40.10:FF:000968">
    <property type="entry name" value="Pentatricopeptide repeat-containing protein, mitochondrial"/>
    <property type="match status" value="1"/>
</dbReference>